<dbReference type="InterPro" id="IPR011495">
    <property type="entry name" value="Sig_transdc_His_kin_sub2_dim/P"/>
</dbReference>
<keyword evidence="9" id="KW-1133">Transmembrane helix</keyword>
<evidence type="ECO:0000256" key="7">
    <source>
        <dbReference type="ARBA" id="ARBA00022840"/>
    </source>
</evidence>
<proteinExistence type="predicted"/>
<dbReference type="SUPFAM" id="SSF55874">
    <property type="entry name" value="ATPase domain of HSP90 chaperone/DNA topoisomerase II/histidine kinase"/>
    <property type="match status" value="1"/>
</dbReference>
<feature type="transmembrane region" description="Helical" evidence="9">
    <location>
        <begin position="378"/>
        <end position="397"/>
    </location>
</feature>
<name>A0ABY1R646_9FLAO</name>
<keyword evidence="4" id="KW-0808">Transferase</keyword>
<evidence type="ECO:0000313" key="11">
    <source>
        <dbReference type="EMBL" id="SMP95678.1"/>
    </source>
</evidence>
<dbReference type="Gene3D" id="3.30.565.10">
    <property type="entry name" value="Histidine kinase-like ATPase, C-terminal domain"/>
    <property type="match status" value="1"/>
</dbReference>
<evidence type="ECO:0000256" key="4">
    <source>
        <dbReference type="ARBA" id="ARBA00022679"/>
    </source>
</evidence>
<dbReference type="SUPFAM" id="SSF48452">
    <property type="entry name" value="TPR-like"/>
    <property type="match status" value="1"/>
</dbReference>
<comment type="catalytic activity">
    <reaction evidence="1">
        <text>ATP + protein L-histidine = ADP + protein N-phospho-L-histidine.</text>
        <dbReference type="EC" id="2.7.13.3"/>
    </reaction>
</comment>
<dbReference type="Gene3D" id="3.30.450.20">
    <property type="entry name" value="PAS domain"/>
    <property type="match status" value="1"/>
</dbReference>
<evidence type="ECO:0000256" key="8">
    <source>
        <dbReference type="SAM" id="Coils"/>
    </source>
</evidence>
<keyword evidence="7" id="KW-0067">ATP-binding</keyword>
<gene>
    <name evidence="11" type="ORF">SAMN05421679_107224</name>
</gene>
<keyword evidence="9" id="KW-0472">Membrane</keyword>
<comment type="caution">
    <text evidence="11">The sequence shown here is derived from an EMBL/GenBank/DDBJ whole genome shotgun (WGS) entry which is preliminary data.</text>
</comment>
<evidence type="ECO:0000256" key="9">
    <source>
        <dbReference type="SAM" id="Phobius"/>
    </source>
</evidence>
<reference evidence="11 12" key="1">
    <citation type="submission" date="2017-05" db="EMBL/GenBank/DDBJ databases">
        <authorList>
            <person name="Varghese N."/>
            <person name="Submissions S."/>
        </authorList>
    </citation>
    <scope>NUCLEOTIDE SEQUENCE [LARGE SCALE GENOMIC DNA]</scope>
    <source>
        <strain evidence="11 12">DSM 18015</strain>
    </source>
</reference>
<feature type="domain" description="Signal transduction histidine kinase subgroup 2 dimerisation and phosphoacceptor" evidence="10">
    <location>
        <begin position="430"/>
        <end position="503"/>
    </location>
</feature>
<keyword evidence="12" id="KW-1185">Reference proteome</keyword>
<dbReference type="Pfam" id="PF07568">
    <property type="entry name" value="HisKA_2"/>
    <property type="match status" value="1"/>
</dbReference>
<dbReference type="InterPro" id="IPR011990">
    <property type="entry name" value="TPR-like_helical_dom_sf"/>
</dbReference>
<evidence type="ECO:0000256" key="6">
    <source>
        <dbReference type="ARBA" id="ARBA00022777"/>
    </source>
</evidence>
<evidence type="ECO:0000259" key="10">
    <source>
        <dbReference type="Pfam" id="PF07568"/>
    </source>
</evidence>
<feature type="coiled-coil region" evidence="8">
    <location>
        <begin position="358"/>
        <end position="434"/>
    </location>
</feature>
<keyword evidence="5" id="KW-0547">Nucleotide-binding</keyword>
<dbReference type="PANTHER" id="PTHR41523">
    <property type="entry name" value="TWO-COMPONENT SYSTEM SENSOR PROTEIN"/>
    <property type="match status" value="1"/>
</dbReference>
<dbReference type="Gene3D" id="1.25.40.10">
    <property type="entry name" value="Tetratricopeptide repeat domain"/>
    <property type="match status" value="1"/>
</dbReference>
<dbReference type="InterPro" id="IPR036890">
    <property type="entry name" value="HATPase_C_sf"/>
</dbReference>
<dbReference type="PANTHER" id="PTHR41523:SF8">
    <property type="entry name" value="ETHYLENE RESPONSE SENSOR PROTEIN"/>
    <property type="match status" value="1"/>
</dbReference>
<keyword evidence="8" id="KW-0175">Coiled coil</keyword>
<organism evidence="11 12">
    <name type="scientific">Epilithonimonas pallida</name>
    <dbReference type="NCBI Taxonomy" id="373671"/>
    <lineage>
        <taxon>Bacteria</taxon>
        <taxon>Pseudomonadati</taxon>
        <taxon>Bacteroidota</taxon>
        <taxon>Flavobacteriia</taxon>
        <taxon>Flavobacteriales</taxon>
        <taxon>Weeksellaceae</taxon>
        <taxon>Chryseobacterium group</taxon>
        <taxon>Epilithonimonas</taxon>
    </lineage>
</organism>
<evidence type="ECO:0000256" key="1">
    <source>
        <dbReference type="ARBA" id="ARBA00000085"/>
    </source>
</evidence>
<sequence length="615" mass="72534">MAFVFMIFRTKINAFITFLTRQSRKIIYLNLMKNAINNFKKKQKLHLFIFVIMRKYSSFFLLFLMVFCSGQNAFHALRKELDNKIQNSDYPTALELINQNREHYNPEEKTDLDVSKVKILTELGLYDEAFKLSQNLINSKLTPEQQIKIHIERELIFEINNDEKSCKIEIDKAEQLLKDHPEFKSKNYSHFLIRKSSYYRVNGHRELAFKIANEAKKYALLVNDQKNLPDVELILGLGNRKNPEKMLEHFQRALYLYKKLHHNEAINSMYNNISFLYLSKKDYKMANIYIDSAIANSKNSKVLNYRADIFQLKSEIMEKQNQPDSALHYYKLASGLYNQFNNQQRDLKVKELGIQFNFQKEKTEKEQLQKNIAGTRKLNITLFILLVVLIGFIWFILKSKKRIEVQKKEISDNNNALQRNLEEKQFLVQELNHRVKNNLSVILSLIDFQKDEAENGLHKKKFEDLYKRIRTIMIAHELYSYNINHSDHSYIEIQDYTHKIFETHKNSSGREFTCDLKSENLLLKVDKALPLGLLLNELITNSLKHAQSDGDLRLTLNLKKVENNIEIGYQDNGKVFSFDESKSSLGIFIIEGMIKQLRGHYRRTSSEYKITFPDV</sequence>
<evidence type="ECO:0000256" key="2">
    <source>
        <dbReference type="ARBA" id="ARBA00012438"/>
    </source>
</evidence>
<evidence type="ECO:0000256" key="5">
    <source>
        <dbReference type="ARBA" id="ARBA00022741"/>
    </source>
</evidence>
<protein>
    <recommendedName>
        <fullName evidence="2">histidine kinase</fullName>
        <ecNumber evidence="2">2.7.13.3</ecNumber>
    </recommendedName>
</protein>
<evidence type="ECO:0000256" key="3">
    <source>
        <dbReference type="ARBA" id="ARBA00022553"/>
    </source>
</evidence>
<dbReference type="Proteomes" id="UP001158050">
    <property type="component" value="Unassembled WGS sequence"/>
</dbReference>
<keyword evidence="6 11" id="KW-0418">Kinase</keyword>
<dbReference type="GO" id="GO:0016301">
    <property type="term" value="F:kinase activity"/>
    <property type="evidence" value="ECO:0007669"/>
    <property type="project" value="UniProtKB-KW"/>
</dbReference>
<keyword evidence="3" id="KW-0597">Phosphoprotein</keyword>
<evidence type="ECO:0000313" key="12">
    <source>
        <dbReference type="Proteomes" id="UP001158050"/>
    </source>
</evidence>
<keyword evidence="9" id="KW-0812">Transmembrane</keyword>
<dbReference type="EC" id="2.7.13.3" evidence="2"/>
<accession>A0ABY1R646</accession>
<dbReference type="EMBL" id="FXUO01000007">
    <property type="protein sequence ID" value="SMP95678.1"/>
    <property type="molecule type" value="Genomic_DNA"/>
</dbReference>